<dbReference type="EMBL" id="FOSD01000010">
    <property type="protein sequence ID" value="SFK79318.1"/>
    <property type="molecule type" value="Genomic_DNA"/>
</dbReference>
<comment type="caution">
    <text evidence="7">The sequence shown here is derived from an EMBL/GenBank/DDBJ whole genome shotgun (WGS) entry which is preliminary data.</text>
</comment>
<dbReference type="Pfam" id="PF04932">
    <property type="entry name" value="Wzy_C"/>
    <property type="match status" value="1"/>
</dbReference>
<feature type="transmembrane region" description="Helical" evidence="5">
    <location>
        <begin position="194"/>
        <end position="210"/>
    </location>
</feature>
<dbReference type="RefSeq" id="WP_008105546.1">
    <property type="nucleotide sequence ID" value="NZ_FOSD01000010.1"/>
</dbReference>
<proteinExistence type="predicted"/>
<name>A0A1I4CDN9_9GAMM</name>
<dbReference type="InterPro" id="IPR051533">
    <property type="entry name" value="WaaL-like"/>
</dbReference>
<feature type="transmembrane region" description="Helical" evidence="5">
    <location>
        <begin position="104"/>
        <end position="121"/>
    </location>
</feature>
<feature type="transmembrane region" description="Helical" evidence="5">
    <location>
        <begin position="15"/>
        <end position="34"/>
    </location>
</feature>
<organism evidence="7 8">
    <name type="scientific">Candidatus Pantoea symbiotica</name>
    <dbReference type="NCBI Taxonomy" id="1884370"/>
    <lineage>
        <taxon>Bacteria</taxon>
        <taxon>Pseudomonadati</taxon>
        <taxon>Pseudomonadota</taxon>
        <taxon>Gammaproteobacteria</taxon>
        <taxon>Enterobacterales</taxon>
        <taxon>Erwiniaceae</taxon>
        <taxon>Pantoea</taxon>
    </lineage>
</organism>
<keyword evidence="3 5" id="KW-1133">Transmembrane helix</keyword>
<feature type="domain" description="O-antigen ligase-related" evidence="6">
    <location>
        <begin position="200"/>
        <end position="351"/>
    </location>
</feature>
<dbReference type="GO" id="GO:0016874">
    <property type="term" value="F:ligase activity"/>
    <property type="evidence" value="ECO:0007669"/>
    <property type="project" value="UniProtKB-KW"/>
</dbReference>
<keyword evidence="4 5" id="KW-0472">Membrane</keyword>
<feature type="transmembrane region" description="Helical" evidence="5">
    <location>
        <begin position="340"/>
        <end position="360"/>
    </location>
</feature>
<evidence type="ECO:0000259" key="6">
    <source>
        <dbReference type="Pfam" id="PF04932"/>
    </source>
</evidence>
<evidence type="ECO:0000256" key="5">
    <source>
        <dbReference type="SAM" id="Phobius"/>
    </source>
</evidence>
<evidence type="ECO:0000256" key="3">
    <source>
        <dbReference type="ARBA" id="ARBA00022989"/>
    </source>
</evidence>
<keyword evidence="7" id="KW-0436">Ligase</keyword>
<feature type="transmembrane region" description="Helical" evidence="5">
    <location>
        <begin position="216"/>
        <end position="231"/>
    </location>
</feature>
<dbReference type="Proteomes" id="UP000198841">
    <property type="component" value="Unassembled WGS sequence"/>
</dbReference>
<accession>A0A1I4CDN9</accession>
<dbReference type="InterPro" id="IPR007016">
    <property type="entry name" value="O-antigen_ligase-rel_domated"/>
</dbReference>
<feature type="transmembrane region" description="Helical" evidence="5">
    <location>
        <begin position="238"/>
        <end position="258"/>
    </location>
</feature>
<evidence type="ECO:0000313" key="8">
    <source>
        <dbReference type="Proteomes" id="UP000198841"/>
    </source>
</evidence>
<gene>
    <name evidence="7" type="ORF">SAMN05518863_11018</name>
</gene>
<feature type="transmembrane region" description="Helical" evidence="5">
    <location>
        <begin position="66"/>
        <end position="84"/>
    </location>
</feature>
<reference evidence="7 8" key="1">
    <citation type="submission" date="2016-10" db="EMBL/GenBank/DDBJ databases">
        <authorList>
            <person name="Varghese N."/>
            <person name="Submissions S."/>
        </authorList>
    </citation>
    <scope>NUCLEOTIDE SEQUENCE [LARGE SCALE GENOMIC DNA]</scope>
    <source>
        <strain evidence="7 8">YR512</strain>
    </source>
</reference>
<feature type="transmembrane region" description="Helical" evidence="5">
    <location>
        <begin position="367"/>
        <end position="383"/>
    </location>
</feature>
<feature type="transmembrane region" description="Helical" evidence="5">
    <location>
        <begin position="168"/>
        <end position="187"/>
    </location>
</feature>
<protein>
    <submittedName>
        <fullName evidence="7">O-antigen ligase</fullName>
    </submittedName>
</protein>
<evidence type="ECO:0000256" key="2">
    <source>
        <dbReference type="ARBA" id="ARBA00022692"/>
    </source>
</evidence>
<dbReference type="PANTHER" id="PTHR37422">
    <property type="entry name" value="TEICHURONIC ACID BIOSYNTHESIS PROTEIN TUAE"/>
    <property type="match status" value="1"/>
</dbReference>
<evidence type="ECO:0000313" key="7">
    <source>
        <dbReference type="EMBL" id="SFK79318.1"/>
    </source>
</evidence>
<sequence length="415" mass="47045">MQTLRLKPLLTENNVYQLCFLLLTMAFAFSLVIPAYPKKTFYLVGYLTLFFLLAQGIKRKFVLDKSALIVAIPILLLGLVRVIWSRIYADAYFNDVVDNYFQGGKLFIISAFVSYFFIAWRHCLSEKILRISVCLLIFGLLLTLGAAFYEHAQTQQRIRLLTDSAGTVSYLITALALTALFIVNKVIVRRLNQILLFTAIFVVNMLLMFLTESRAAVLVLPVLYLLCFYLVHRWAGKYSLVILVLLIAGGLFLMPSSIMHRLDNIQNEIDSYQKNNDTSIGARFSIWKSGYHSVSWSLLGQSPDDRTDKARAYIKANERANPEAYKNVMYHLHDDLLETLSLQGIAGAVTLVIFYVGLIMVAIRRRALDVALLPVSIFIFGLTDTVWIQSSSVFILMASIIMSYALIQRKPITSK</sequence>
<keyword evidence="2 5" id="KW-0812">Transmembrane</keyword>
<evidence type="ECO:0000256" key="1">
    <source>
        <dbReference type="ARBA" id="ARBA00004141"/>
    </source>
</evidence>
<feature type="transmembrane region" description="Helical" evidence="5">
    <location>
        <begin position="128"/>
        <end position="148"/>
    </location>
</feature>
<evidence type="ECO:0000256" key="4">
    <source>
        <dbReference type="ARBA" id="ARBA00023136"/>
    </source>
</evidence>
<feature type="transmembrane region" description="Helical" evidence="5">
    <location>
        <begin position="389"/>
        <end position="407"/>
    </location>
</feature>
<comment type="subcellular location">
    <subcellularLocation>
        <location evidence="1">Membrane</location>
        <topology evidence="1">Multi-pass membrane protein</topology>
    </subcellularLocation>
</comment>
<dbReference type="PANTHER" id="PTHR37422:SF17">
    <property type="entry name" value="O-ANTIGEN LIGASE"/>
    <property type="match status" value="1"/>
</dbReference>
<keyword evidence="8" id="KW-1185">Reference proteome</keyword>
<feature type="transmembrane region" description="Helical" evidence="5">
    <location>
        <begin position="40"/>
        <end position="57"/>
    </location>
</feature>